<evidence type="ECO:0000256" key="2">
    <source>
        <dbReference type="ARBA" id="ARBA00023125"/>
    </source>
</evidence>
<evidence type="ECO:0000259" key="6">
    <source>
        <dbReference type="Pfam" id="PF14527"/>
    </source>
</evidence>
<feature type="domain" description="Sporulation regulator WhiA C-terminal" evidence="5">
    <location>
        <begin position="245"/>
        <end position="325"/>
    </location>
</feature>
<evidence type="ECO:0000256" key="1">
    <source>
        <dbReference type="ARBA" id="ARBA00022618"/>
    </source>
</evidence>
<dbReference type="InterPro" id="IPR027434">
    <property type="entry name" value="Homing_endonucl"/>
</dbReference>
<reference evidence="7 8" key="1">
    <citation type="submission" date="2019-09" db="EMBL/GenBank/DDBJ databases">
        <title>Bifidobacterium canis sp. nov., isolated from the digestive tract of German Shepherd dog puppy.</title>
        <authorList>
            <person name="Bunesova V."/>
        </authorList>
    </citation>
    <scope>NUCLEOTIDE SEQUENCE [LARGE SCALE GENOMIC DNA]</scope>
    <source>
        <strain evidence="7 8">GSD1FS</strain>
    </source>
</reference>
<accession>A0A7K1J3L0</accession>
<dbReference type="Gene3D" id="3.10.28.10">
    <property type="entry name" value="Homing endonucleases"/>
    <property type="match status" value="1"/>
</dbReference>
<keyword evidence="3 4" id="KW-0131">Cell cycle</keyword>
<sequence length="339" mass="37464">MRHAEQLIDNNYIQEDLLALLDEVKSELSNIDGGTPAVQKAQVTSMLYFGRGFRRVQRESSTQIIVQPQFDSMEAAHWLQETIESLFKIPAALKSVDVKTPHGSLRRYAVDVGPRAGFALAVRTGMIDPRLNRIVKGLPSELSNGNIAQIKGVWRGAFMSSGTLSDPDKPSALEIICPNDETADSLIAMGQRLGIRASKHTVRSSVRIHLSNPDAIERLLTMMGAGSTVRDWTGKRPDPETHHRANRLANFDDANMRRSAKAAAEAVVKVQHAFDVLGDDIPQNLRAAGQLRIDHPDFSLEELGRAARPQISKDAVAGRIRRLLQRAEKVEQENMANKS</sequence>
<dbReference type="NCBIfam" id="TIGR00647">
    <property type="entry name" value="DNA_bind_WhiA"/>
    <property type="match status" value="1"/>
</dbReference>
<dbReference type="Pfam" id="PF14527">
    <property type="entry name" value="LAGLIDADG_WhiA"/>
    <property type="match status" value="1"/>
</dbReference>
<keyword evidence="8" id="KW-1185">Reference proteome</keyword>
<keyword evidence="2 4" id="KW-0238">DNA-binding</keyword>
<dbReference type="Pfam" id="PF02650">
    <property type="entry name" value="HTH_WhiA"/>
    <property type="match status" value="1"/>
</dbReference>
<dbReference type="InterPro" id="IPR023054">
    <property type="entry name" value="Sporulation_regulator_WhiA_C"/>
</dbReference>
<evidence type="ECO:0000259" key="5">
    <source>
        <dbReference type="Pfam" id="PF02650"/>
    </source>
</evidence>
<dbReference type="HAMAP" id="MF_01420">
    <property type="entry name" value="HTH_type_WhiA"/>
    <property type="match status" value="1"/>
</dbReference>
<dbReference type="GO" id="GO:0003677">
    <property type="term" value="F:DNA binding"/>
    <property type="evidence" value="ECO:0007669"/>
    <property type="project" value="UniProtKB-UniRule"/>
</dbReference>
<name>A0A7K1J3L0_9BIFI</name>
<keyword evidence="1 4" id="KW-0132">Cell division</keyword>
<dbReference type="InterPro" id="IPR003802">
    <property type="entry name" value="Sporulation_regulator_WhiA"/>
</dbReference>
<organism evidence="7 8">
    <name type="scientific">Bifidobacterium canis</name>
    <dbReference type="NCBI Taxonomy" id="2610880"/>
    <lineage>
        <taxon>Bacteria</taxon>
        <taxon>Bacillati</taxon>
        <taxon>Actinomycetota</taxon>
        <taxon>Actinomycetes</taxon>
        <taxon>Bifidobacteriales</taxon>
        <taxon>Bifidobacteriaceae</taxon>
        <taxon>Bifidobacterium</taxon>
    </lineage>
</organism>
<dbReference type="GO" id="GO:0051301">
    <property type="term" value="P:cell division"/>
    <property type="evidence" value="ECO:0007669"/>
    <property type="project" value="UniProtKB-UniRule"/>
</dbReference>
<feature type="domain" description="WhiA LAGLIDADG-like" evidence="6">
    <location>
        <begin position="151"/>
        <end position="238"/>
    </location>
</feature>
<evidence type="ECO:0000256" key="3">
    <source>
        <dbReference type="ARBA" id="ARBA00023306"/>
    </source>
</evidence>
<proteinExistence type="inferred from homology"/>
<gene>
    <name evidence="4" type="primary">whiA</name>
    <name evidence="7" type="ORF">GSD1FS_0468</name>
</gene>
<evidence type="ECO:0000256" key="4">
    <source>
        <dbReference type="HAMAP-Rule" id="MF_01420"/>
    </source>
</evidence>
<comment type="similarity">
    <text evidence="4">Belongs to the WhiA family.</text>
</comment>
<evidence type="ECO:0000313" key="8">
    <source>
        <dbReference type="Proteomes" id="UP000487882"/>
    </source>
</evidence>
<comment type="function">
    <text evidence="4">Involved in cell division and chromosome segregation.</text>
</comment>
<protein>
    <recommendedName>
        <fullName evidence="4">Probable cell division protein WhiA</fullName>
    </recommendedName>
</protein>
<evidence type="ECO:0000313" key="7">
    <source>
        <dbReference type="EMBL" id="MUH59152.1"/>
    </source>
</evidence>
<dbReference type="SUPFAM" id="SSF55608">
    <property type="entry name" value="Homing endonucleases"/>
    <property type="match status" value="1"/>
</dbReference>
<comment type="caution">
    <text evidence="7">The sequence shown here is derived from an EMBL/GenBank/DDBJ whole genome shotgun (WGS) entry which is preliminary data.</text>
</comment>
<dbReference type="PANTHER" id="PTHR37307:SF1">
    <property type="entry name" value="CELL DIVISION PROTEIN WHIA-RELATED"/>
    <property type="match status" value="1"/>
</dbReference>
<dbReference type="PANTHER" id="PTHR37307">
    <property type="entry name" value="CELL DIVISION PROTEIN WHIA-RELATED"/>
    <property type="match status" value="1"/>
</dbReference>
<dbReference type="EMBL" id="WNLP01000001">
    <property type="protein sequence ID" value="MUH59152.1"/>
    <property type="molecule type" value="Genomic_DNA"/>
</dbReference>
<dbReference type="InterPro" id="IPR039518">
    <property type="entry name" value="WhiA_LAGLIDADG_dom"/>
</dbReference>
<dbReference type="AlphaFoldDB" id="A0A7K1J3L0"/>
<dbReference type="Proteomes" id="UP000487882">
    <property type="component" value="Unassembled WGS sequence"/>
</dbReference>
<dbReference type="GO" id="GO:0043937">
    <property type="term" value="P:regulation of sporulation"/>
    <property type="evidence" value="ECO:0007669"/>
    <property type="project" value="InterPro"/>
</dbReference>